<dbReference type="SUPFAM" id="SSF54695">
    <property type="entry name" value="POZ domain"/>
    <property type="match status" value="1"/>
</dbReference>
<keyword evidence="3" id="KW-1185">Reference proteome</keyword>
<evidence type="ECO:0000313" key="2">
    <source>
        <dbReference type="EMBL" id="KAG2382382.1"/>
    </source>
</evidence>
<accession>A0AA88KIM9</accession>
<dbReference type="InterPro" id="IPR011333">
    <property type="entry name" value="SKP1/BTB/POZ_sf"/>
</dbReference>
<name>A0AA88KIM9_NAELO</name>
<gene>
    <name evidence="2" type="ORF">C9374_005584</name>
</gene>
<dbReference type="Proteomes" id="UP000816034">
    <property type="component" value="Unassembled WGS sequence"/>
</dbReference>
<dbReference type="EMBL" id="PYSW02000024">
    <property type="protein sequence ID" value="KAG2382382.1"/>
    <property type="molecule type" value="Genomic_DNA"/>
</dbReference>
<dbReference type="RefSeq" id="XP_044548061.1">
    <property type="nucleotide sequence ID" value="XM_044695350.1"/>
</dbReference>
<dbReference type="GeneID" id="68098039"/>
<sequence>MSDFLHQILEAKTSLKRVSNLDIPKEGASPFAFSSNSHSSSSDNMIHIYWKQVVDPNICLLKKLQGHDHLFGTAIQVFGPLISKLLPSFRQVLQNQKLLESLSNNEATVMQSIIDGFIYGGKEMKCDSIETSLMVLFLLQRAVGDVIPLKTKCVEYIIKNFNLEKALDILDLINCYVKRDRECFKMTNTVTILETVKEYCLDYMAVNSDKDEFEKFIMKDNKGRYTFELLSSIVRRKSVRKVTIDETPNRISKTPLRDIFQEHLETDINLQLTNGKVVKCHKSVLQSNHFFKALLSEKWASHTQEVFGEEMEFIIHGCYGFVDQVPNRLMIPLMKKAHELELKEFLKIVQSRWSVSVESFFESAQSLEEYLDDELFEDVKRKLVEFGMKNKKILFSKNNIEHIRKLPKLNAEIMVAFVNSY</sequence>
<evidence type="ECO:0000259" key="1">
    <source>
        <dbReference type="PROSITE" id="PS50097"/>
    </source>
</evidence>
<evidence type="ECO:0000313" key="3">
    <source>
        <dbReference type="Proteomes" id="UP000816034"/>
    </source>
</evidence>
<dbReference type="AlphaFoldDB" id="A0AA88KIM9"/>
<proteinExistence type="predicted"/>
<organism evidence="2 3">
    <name type="scientific">Naegleria lovaniensis</name>
    <name type="common">Amoeba</name>
    <dbReference type="NCBI Taxonomy" id="51637"/>
    <lineage>
        <taxon>Eukaryota</taxon>
        <taxon>Discoba</taxon>
        <taxon>Heterolobosea</taxon>
        <taxon>Tetramitia</taxon>
        <taxon>Eutetramitia</taxon>
        <taxon>Vahlkampfiidae</taxon>
        <taxon>Naegleria</taxon>
    </lineage>
</organism>
<reference evidence="2 3" key="1">
    <citation type="journal article" date="2018" name="BMC Genomics">
        <title>The genome of Naegleria lovaniensis, the basis for a comparative approach to unravel pathogenicity factors of the human pathogenic amoeba N. fowleri.</title>
        <authorList>
            <person name="Liechti N."/>
            <person name="Schurch N."/>
            <person name="Bruggmann R."/>
            <person name="Wittwer M."/>
        </authorList>
    </citation>
    <scope>NUCLEOTIDE SEQUENCE [LARGE SCALE GENOMIC DNA]</scope>
    <source>
        <strain evidence="2 3">ATCC 30569</strain>
    </source>
</reference>
<comment type="caution">
    <text evidence="2">The sequence shown here is derived from an EMBL/GenBank/DDBJ whole genome shotgun (WGS) entry which is preliminary data.</text>
</comment>
<feature type="domain" description="BTB" evidence="1">
    <location>
        <begin position="266"/>
        <end position="327"/>
    </location>
</feature>
<protein>
    <recommendedName>
        <fullName evidence="1">BTB domain-containing protein</fullName>
    </recommendedName>
</protein>
<dbReference type="Gene3D" id="3.30.710.10">
    <property type="entry name" value="Potassium Channel Kv1.1, Chain A"/>
    <property type="match status" value="1"/>
</dbReference>
<dbReference type="InterPro" id="IPR000210">
    <property type="entry name" value="BTB/POZ_dom"/>
</dbReference>
<dbReference type="PROSITE" id="PS50097">
    <property type="entry name" value="BTB"/>
    <property type="match status" value="1"/>
</dbReference>